<keyword evidence="3" id="KW-1185">Reference proteome</keyword>
<dbReference type="EMBL" id="RXNS01000036">
    <property type="protein sequence ID" value="RTQ97197.1"/>
    <property type="molecule type" value="Genomic_DNA"/>
</dbReference>
<dbReference type="OrthoDB" id="7271425at2"/>
<dbReference type="Proteomes" id="UP000267400">
    <property type="component" value="Unassembled WGS sequence"/>
</dbReference>
<organism evidence="2 3">
    <name type="scientific">Halomonas nitroreducens</name>
    <dbReference type="NCBI Taxonomy" id="447425"/>
    <lineage>
        <taxon>Bacteria</taxon>
        <taxon>Pseudomonadati</taxon>
        <taxon>Pseudomonadota</taxon>
        <taxon>Gammaproteobacteria</taxon>
        <taxon>Oceanospirillales</taxon>
        <taxon>Halomonadaceae</taxon>
        <taxon>Halomonas</taxon>
    </lineage>
</organism>
<comment type="caution">
    <text evidence="2">The sequence shown here is derived from an EMBL/GenBank/DDBJ whole genome shotgun (WGS) entry which is preliminary data.</text>
</comment>
<evidence type="ECO:0000313" key="2">
    <source>
        <dbReference type="EMBL" id="RTQ97197.1"/>
    </source>
</evidence>
<evidence type="ECO:0000256" key="1">
    <source>
        <dbReference type="SAM" id="MobiDB-lite"/>
    </source>
</evidence>
<reference evidence="2 3" key="1">
    <citation type="submission" date="2018-12" db="EMBL/GenBank/DDBJ databases">
        <authorList>
            <person name="Yu L."/>
        </authorList>
    </citation>
    <scope>NUCLEOTIDE SEQUENCE [LARGE SCALE GENOMIC DNA]</scope>
    <source>
        <strain evidence="2 3">11S</strain>
    </source>
</reference>
<sequence length="378" mass="42816">MARDMIEANTSFFGHVEQHAQRHGYGLTFKKLCIKTTNDEKQVLKHAKVLLPIKSYWGSVFGIAYADSLIIALVDVPESQEIDVEPLEEMGLHAGYYTLVGASVDLFNVEVEQFGKAYDLLLNDMENHELDIGGVRHIPADVCHEFTRPVRLFMSQDWQELSENEVNRLAACIFSKCVNNNDDERRNFHEAVAGLCVNGRKVIPYDCVLNSVTSLGWKHTFLELYRCIEYLYGIPESKELANKFSEKTYASDLLVELRGVIGWKPFELGALTRLMKDISLDAVERLGLALGCDEPDKPDVVSKSLYSLRNSVVHFRSGQEVKKLHEMNWGRICVELCEVIHLCYVAFESEINTETDEDEQDSPDKGREVDVAEEGGVE</sequence>
<feature type="region of interest" description="Disordered" evidence="1">
    <location>
        <begin position="353"/>
        <end position="378"/>
    </location>
</feature>
<name>A0A3S0JZX2_9GAMM</name>
<dbReference type="RefSeq" id="WP_126487096.1">
    <property type="nucleotide sequence ID" value="NZ_RXNS01000036.1"/>
</dbReference>
<evidence type="ECO:0000313" key="3">
    <source>
        <dbReference type="Proteomes" id="UP000267400"/>
    </source>
</evidence>
<proteinExistence type="predicted"/>
<gene>
    <name evidence="2" type="ORF">EKG36_20300</name>
</gene>
<evidence type="ECO:0008006" key="4">
    <source>
        <dbReference type="Google" id="ProtNLM"/>
    </source>
</evidence>
<dbReference type="AlphaFoldDB" id="A0A3S0JZX2"/>
<protein>
    <recommendedName>
        <fullName evidence="4">Apea-like HEPN domain-containing protein</fullName>
    </recommendedName>
</protein>
<accession>A0A3S0JZX2</accession>